<dbReference type="AlphaFoldDB" id="A0A174ZJL1"/>
<gene>
    <name evidence="3" type="primary">licT</name>
    <name evidence="3" type="ORF">ERS852502_01605</name>
</gene>
<evidence type="ECO:0000259" key="2">
    <source>
        <dbReference type="PROSITE" id="PS51372"/>
    </source>
</evidence>
<dbReference type="Gene3D" id="2.30.24.10">
    <property type="entry name" value="CAT RNA-binding domain"/>
    <property type="match status" value="1"/>
</dbReference>
<dbReference type="GO" id="GO:0006355">
    <property type="term" value="P:regulation of DNA-templated transcription"/>
    <property type="evidence" value="ECO:0007669"/>
    <property type="project" value="InterPro"/>
</dbReference>
<dbReference type="SUPFAM" id="SSF50151">
    <property type="entry name" value="SacY-like RNA-binding domain"/>
    <property type="match status" value="1"/>
</dbReference>
<dbReference type="GO" id="GO:0003723">
    <property type="term" value="F:RNA binding"/>
    <property type="evidence" value="ECO:0007669"/>
    <property type="project" value="InterPro"/>
</dbReference>
<reference evidence="3 4" key="1">
    <citation type="submission" date="2015-09" db="EMBL/GenBank/DDBJ databases">
        <authorList>
            <consortium name="Pathogen Informatics"/>
        </authorList>
    </citation>
    <scope>NUCLEOTIDE SEQUENCE [LARGE SCALE GENOMIC DNA]</scope>
    <source>
        <strain evidence="3 4">2789STDY5834889</strain>
    </source>
</reference>
<dbReference type="InterPro" id="IPR036634">
    <property type="entry name" value="PRD_sf"/>
</dbReference>
<evidence type="ECO:0000256" key="1">
    <source>
        <dbReference type="ARBA" id="ARBA00022737"/>
    </source>
</evidence>
<dbReference type="RefSeq" id="WP_055172336.1">
    <property type="nucleotide sequence ID" value="NZ_CZBX01000006.1"/>
</dbReference>
<proteinExistence type="predicted"/>
<dbReference type="SMART" id="SM01061">
    <property type="entry name" value="CAT_RBD"/>
    <property type="match status" value="1"/>
</dbReference>
<dbReference type="PROSITE" id="PS51372">
    <property type="entry name" value="PRD_2"/>
    <property type="match status" value="2"/>
</dbReference>
<name>A0A174ZJL1_9FIRM</name>
<evidence type="ECO:0000313" key="4">
    <source>
        <dbReference type="Proteomes" id="UP000078383"/>
    </source>
</evidence>
<dbReference type="Pfam" id="PF03123">
    <property type="entry name" value="CAT_RBD"/>
    <property type="match status" value="1"/>
</dbReference>
<dbReference type="OrthoDB" id="9813552at2"/>
<dbReference type="InterPro" id="IPR050661">
    <property type="entry name" value="BglG_antiterminators"/>
</dbReference>
<dbReference type="NCBIfam" id="NF046042">
    <property type="entry name" value="LicT"/>
    <property type="match status" value="1"/>
</dbReference>
<dbReference type="Pfam" id="PF00874">
    <property type="entry name" value="PRD"/>
    <property type="match status" value="2"/>
</dbReference>
<dbReference type="EMBL" id="CZBX01000006">
    <property type="protein sequence ID" value="CUQ87623.1"/>
    <property type="molecule type" value="Genomic_DNA"/>
</dbReference>
<dbReference type="PANTHER" id="PTHR30185">
    <property type="entry name" value="CRYPTIC BETA-GLUCOSIDE BGL OPERON ANTITERMINATOR"/>
    <property type="match status" value="1"/>
</dbReference>
<feature type="domain" description="PRD" evidence="2">
    <location>
        <begin position="171"/>
        <end position="280"/>
    </location>
</feature>
<keyword evidence="1" id="KW-0677">Repeat</keyword>
<dbReference type="Gene3D" id="1.10.1790.10">
    <property type="entry name" value="PRD domain"/>
    <property type="match status" value="2"/>
</dbReference>
<accession>A0A174ZJL1</accession>
<feature type="domain" description="PRD" evidence="2">
    <location>
        <begin position="65"/>
        <end position="170"/>
    </location>
</feature>
<dbReference type="InterPro" id="IPR036650">
    <property type="entry name" value="CAT_RNA-bd_dom_sf"/>
</dbReference>
<evidence type="ECO:0000313" key="3">
    <source>
        <dbReference type="EMBL" id="CUQ87623.1"/>
    </source>
</evidence>
<protein>
    <submittedName>
        <fullName evidence="3">Transcription antiterminator LicT</fullName>
    </submittedName>
</protein>
<dbReference type="Proteomes" id="UP000078383">
    <property type="component" value="Unassembled WGS sequence"/>
</dbReference>
<organism evidence="3 4">
    <name type="scientific">[Ruminococcus] torques</name>
    <dbReference type="NCBI Taxonomy" id="33039"/>
    <lineage>
        <taxon>Bacteria</taxon>
        <taxon>Bacillati</taxon>
        <taxon>Bacillota</taxon>
        <taxon>Clostridia</taxon>
        <taxon>Lachnospirales</taxon>
        <taxon>Lachnospiraceae</taxon>
        <taxon>Mediterraneibacter</taxon>
    </lineage>
</organism>
<dbReference type="InterPro" id="IPR011608">
    <property type="entry name" value="PRD"/>
</dbReference>
<dbReference type="PANTHER" id="PTHR30185:SF15">
    <property type="entry name" value="CRYPTIC BETA-GLUCOSIDE BGL OPERON ANTITERMINATOR"/>
    <property type="match status" value="1"/>
</dbReference>
<dbReference type="SUPFAM" id="SSF63520">
    <property type="entry name" value="PTS-regulatory domain, PRD"/>
    <property type="match status" value="2"/>
</dbReference>
<dbReference type="InterPro" id="IPR004341">
    <property type="entry name" value="CAT_RNA-bd_dom"/>
</dbReference>
<sequence>MVIDKIINNNIVSAFDETGLEVVIMGRGIGFQMKRGQKVPVEKVEKIFRIKSQSIAGQLKELLAKMPLEQVQISNEIISYAKKTMKLKLNQSIYVTLTDHISFAISRCKKGIHLENALLWEIKRFYPQEFELGRYAVELVKKRLDVEMPEDEAGFIALHFVNAEYGTDIRDAVRFPNQMKEILGIVADELGIEMDEGSLHYERFLTHVKFLLQRIYRKELLEEEENEITEMMQRKYPKEYSCSRKVADYIEQTADCKLSGEEVLYLTLHIRRVAMADSEDE</sequence>